<dbReference type="PANTHER" id="PTHR12815:SF18">
    <property type="entry name" value="SORTING AND ASSEMBLY MACHINERY COMPONENT 50 HOMOLOG"/>
    <property type="match status" value="1"/>
</dbReference>
<feature type="signal peptide" evidence="5">
    <location>
        <begin position="1"/>
        <end position="27"/>
    </location>
</feature>
<feature type="chain" id="PRO_5030100298" evidence="5">
    <location>
        <begin position="28"/>
        <end position="422"/>
    </location>
</feature>
<name>A0A4S3KWC1_9GAMM</name>
<dbReference type="AlphaFoldDB" id="A0A4S3KWC1"/>
<evidence type="ECO:0000256" key="5">
    <source>
        <dbReference type="SAM" id="SignalP"/>
    </source>
</evidence>
<keyword evidence="3" id="KW-0812">Transmembrane</keyword>
<keyword evidence="8" id="KW-1185">Reference proteome</keyword>
<dbReference type="Pfam" id="PF01103">
    <property type="entry name" value="Omp85"/>
    <property type="match status" value="1"/>
</dbReference>
<evidence type="ECO:0000313" key="7">
    <source>
        <dbReference type="EMBL" id="TCS97574.1"/>
    </source>
</evidence>
<dbReference type="InterPro" id="IPR010827">
    <property type="entry name" value="BamA/TamA_POTRA"/>
</dbReference>
<feature type="domain" description="POTRA" evidence="6">
    <location>
        <begin position="29"/>
        <end position="100"/>
    </location>
</feature>
<dbReference type="Proteomes" id="UP000294599">
    <property type="component" value="Unassembled WGS sequence"/>
</dbReference>
<reference evidence="7 8" key="1">
    <citation type="submission" date="2019-03" db="EMBL/GenBank/DDBJ databases">
        <title>Genomic Encyclopedia of Type Strains, Phase IV (KMG-IV): sequencing the most valuable type-strain genomes for metagenomic binning, comparative biology and taxonomic classification.</title>
        <authorList>
            <person name="Goeker M."/>
        </authorList>
    </citation>
    <scope>NUCLEOTIDE SEQUENCE [LARGE SCALE GENOMIC DNA]</scope>
    <source>
        <strain evidence="7 8">DSM 21944</strain>
    </source>
</reference>
<dbReference type="Pfam" id="PF07244">
    <property type="entry name" value="POTRA"/>
    <property type="match status" value="1"/>
</dbReference>
<dbReference type="PANTHER" id="PTHR12815">
    <property type="entry name" value="SORTING AND ASSEMBLY MACHINERY SAMM50 PROTEIN FAMILY MEMBER"/>
    <property type="match status" value="1"/>
</dbReference>
<evidence type="ECO:0000256" key="2">
    <source>
        <dbReference type="ARBA" id="ARBA00022452"/>
    </source>
</evidence>
<comment type="caution">
    <text evidence="7">The sequence shown here is derived from an EMBL/GenBank/DDBJ whole genome shotgun (WGS) entry which is preliminary data.</text>
</comment>
<keyword evidence="5" id="KW-0732">Signal</keyword>
<dbReference type="Gene3D" id="2.40.160.50">
    <property type="entry name" value="membrane protein fhac: a member of the omp85/tpsb transporter family"/>
    <property type="match status" value="1"/>
</dbReference>
<evidence type="ECO:0000256" key="3">
    <source>
        <dbReference type="ARBA" id="ARBA00022692"/>
    </source>
</evidence>
<dbReference type="RefSeq" id="WP_123523042.1">
    <property type="nucleotide sequence ID" value="NZ_JBHLWF010000014.1"/>
</dbReference>
<evidence type="ECO:0000313" key="8">
    <source>
        <dbReference type="Proteomes" id="UP000294599"/>
    </source>
</evidence>
<organism evidence="7 8">
    <name type="scientific">Pseudofulvimonas gallinarii</name>
    <dbReference type="NCBI Taxonomy" id="634155"/>
    <lineage>
        <taxon>Bacteria</taxon>
        <taxon>Pseudomonadati</taxon>
        <taxon>Pseudomonadota</taxon>
        <taxon>Gammaproteobacteria</taxon>
        <taxon>Lysobacterales</taxon>
        <taxon>Rhodanobacteraceae</taxon>
        <taxon>Pseudofulvimonas</taxon>
    </lineage>
</organism>
<keyword evidence="2" id="KW-1134">Transmembrane beta strand</keyword>
<sequence length="422" mass="47179">MTRPTLQSIARTGLAGLLLALAGTAGAAPRVAAIQLSGNETTRDIVILRELALRVGDEATPQAIEASRQSVQDLGLFRHVDIEAVPSGDEVVLAVRVREKRYFLPIPRVEGNSDGDYSYGAQIRWSNMFGLNHRMVAYVEKGNIESERDRDSTESARISYYAPYIRDSHYSVNGMVDRTDQVSINRDGEAFDETFTRLELLGTRDFRESRPRKGWILGTGLYWQDQMAEGVFAPPSDGMATAAVFTASYDDLHFNLYSQSGRRFQARAEAASDSILSDYSYQRLDLDYRHYRPFGKRRHQSVHLIAAGGVYGGGPGSRNAYSLGGSRRMRGYESDDIEGNSYWYLSGEYLKPLRWDWLRLLAVFEAGSARRNVFGERNRSAYASIGLGLRARITWFVDIEIEAGIAMPLIDGNGARFFASTL</sequence>
<proteinExistence type="predicted"/>
<evidence type="ECO:0000256" key="1">
    <source>
        <dbReference type="ARBA" id="ARBA00004370"/>
    </source>
</evidence>
<comment type="subcellular location">
    <subcellularLocation>
        <location evidence="1">Membrane</location>
    </subcellularLocation>
</comment>
<accession>A0A4S3KWC1</accession>
<keyword evidence="4" id="KW-0472">Membrane</keyword>
<dbReference type="InterPro" id="IPR034746">
    <property type="entry name" value="POTRA"/>
</dbReference>
<dbReference type="OrthoDB" id="5778797at2"/>
<dbReference type="PROSITE" id="PS51779">
    <property type="entry name" value="POTRA"/>
    <property type="match status" value="1"/>
</dbReference>
<dbReference type="InterPro" id="IPR039910">
    <property type="entry name" value="D15-like"/>
</dbReference>
<evidence type="ECO:0000256" key="4">
    <source>
        <dbReference type="ARBA" id="ARBA00023136"/>
    </source>
</evidence>
<protein>
    <submittedName>
        <fullName evidence="7">Surface antigen-like variable number repeat protein</fullName>
    </submittedName>
</protein>
<evidence type="ECO:0000259" key="6">
    <source>
        <dbReference type="PROSITE" id="PS51779"/>
    </source>
</evidence>
<dbReference type="EMBL" id="SMAF01000012">
    <property type="protein sequence ID" value="TCS97574.1"/>
    <property type="molecule type" value="Genomic_DNA"/>
</dbReference>
<dbReference type="InterPro" id="IPR000184">
    <property type="entry name" value="Bac_surfAg_D15"/>
</dbReference>
<dbReference type="Gene3D" id="3.10.20.310">
    <property type="entry name" value="membrane protein fhac"/>
    <property type="match status" value="1"/>
</dbReference>
<dbReference type="GO" id="GO:0019867">
    <property type="term" value="C:outer membrane"/>
    <property type="evidence" value="ECO:0007669"/>
    <property type="project" value="InterPro"/>
</dbReference>
<gene>
    <name evidence="7" type="ORF">EDC25_11255</name>
</gene>